<dbReference type="EMBL" id="JBEZFP010000056">
    <property type="protein sequence ID" value="MEU8136139.1"/>
    <property type="molecule type" value="Genomic_DNA"/>
</dbReference>
<keyword evidence="2" id="KW-1185">Reference proteome</keyword>
<proteinExistence type="predicted"/>
<sequence length="68" mass="7354">MALLRVLRSSCDDERTCPTLYERPDGRVLVQGYNVTDPDELAELGLPPGEGAVIIDADLIREVLDAAG</sequence>
<accession>A0ABV3DK54</accession>
<evidence type="ECO:0000313" key="1">
    <source>
        <dbReference type="EMBL" id="MEU8136139.1"/>
    </source>
</evidence>
<evidence type="ECO:0000313" key="2">
    <source>
        <dbReference type="Proteomes" id="UP001551482"/>
    </source>
</evidence>
<name>A0ABV3DK54_9ACTN</name>
<dbReference type="Proteomes" id="UP001551482">
    <property type="component" value="Unassembled WGS sequence"/>
</dbReference>
<gene>
    <name evidence="1" type="ORF">AB0C36_21825</name>
</gene>
<organism evidence="1 2">
    <name type="scientific">Streptodolium elevatio</name>
    <dbReference type="NCBI Taxonomy" id="3157996"/>
    <lineage>
        <taxon>Bacteria</taxon>
        <taxon>Bacillati</taxon>
        <taxon>Actinomycetota</taxon>
        <taxon>Actinomycetes</taxon>
        <taxon>Kitasatosporales</taxon>
        <taxon>Streptomycetaceae</taxon>
        <taxon>Streptodolium</taxon>
    </lineage>
</organism>
<reference evidence="1 2" key="1">
    <citation type="submission" date="2024-06" db="EMBL/GenBank/DDBJ databases">
        <title>The Natural Products Discovery Center: Release of the First 8490 Sequenced Strains for Exploring Actinobacteria Biosynthetic Diversity.</title>
        <authorList>
            <person name="Kalkreuter E."/>
            <person name="Kautsar S.A."/>
            <person name="Yang D."/>
            <person name="Bader C.D."/>
            <person name="Teijaro C.N."/>
            <person name="Fluegel L."/>
            <person name="Davis C.M."/>
            <person name="Simpson J.R."/>
            <person name="Lauterbach L."/>
            <person name="Steele A.D."/>
            <person name="Gui C."/>
            <person name="Meng S."/>
            <person name="Li G."/>
            <person name="Viehrig K."/>
            <person name="Ye F."/>
            <person name="Su P."/>
            <person name="Kiefer A.F."/>
            <person name="Nichols A."/>
            <person name="Cepeda A.J."/>
            <person name="Yan W."/>
            <person name="Fan B."/>
            <person name="Jiang Y."/>
            <person name="Adhikari A."/>
            <person name="Zheng C.-J."/>
            <person name="Schuster L."/>
            <person name="Cowan T.M."/>
            <person name="Smanski M.J."/>
            <person name="Chevrette M.G."/>
            <person name="De Carvalho L.P.S."/>
            <person name="Shen B."/>
        </authorList>
    </citation>
    <scope>NUCLEOTIDE SEQUENCE [LARGE SCALE GENOMIC DNA]</scope>
    <source>
        <strain evidence="1 2">NPDC048946</strain>
    </source>
</reference>
<comment type="caution">
    <text evidence="1">The sequence shown here is derived from an EMBL/GenBank/DDBJ whole genome shotgun (WGS) entry which is preliminary data.</text>
</comment>
<protein>
    <submittedName>
        <fullName evidence="1">Uncharacterized protein</fullName>
    </submittedName>
</protein>
<dbReference type="RefSeq" id="WP_358356423.1">
    <property type="nucleotide sequence ID" value="NZ_JBEZFP010000056.1"/>
</dbReference>